<dbReference type="RefSeq" id="WP_052744077.1">
    <property type="nucleotide sequence ID" value="NZ_LN829118.1"/>
</dbReference>
<accession>A0A0D6JKT7</accession>
<name>A0A0D6JKT7_9HYPH</name>
<organism evidence="2 3">
    <name type="scientific">Candidatus Filomicrobium marinum</name>
    <dbReference type="NCBI Taxonomy" id="1608628"/>
    <lineage>
        <taxon>Bacteria</taxon>
        <taxon>Pseudomonadati</taxon>
        <taxon>Pseudomonadota</taxon>
        <taxon>Alphaproteobacteria</taxon>
        <taxon>Hyphomicrobiales</taxon>
        <taxon>Hyphomicrobiaceae</taxon>
        <taxon>Filomicrobium</taxon>
    </lineage>
</organism>
<gene>
    <name evidence="2" type="ORF">YBN1229_v1_4018</name>
</gene>
<keyword evidence="1" id="KW-0732">Signal</keyword>
<dbReference type="AlphaFoldDB" id="A0A0D6JKT7"/>
<feature type="signal peptide" evidence="1">
    <location>
        <begin position="1"/>
        <end position="26"/>
    </location>
</feature>
<sequence length="310" mass="34027">MKASACWLVGGLMASLCFLGAGGVHAGPAIGQFEIKDLEAEPGTVEFQSQNAHSWGLPKRQYQEVAPGEFAYDDNSVAQQRHALEIEMTLTHFFRMRVGIEYEKERLDDPEGPVFANDFGGLTLDEIAVEGVVILIPIKNKHGIGLGALTEVEHPLETGSANSVVFGPIIEAQYGPWSAVANLTLVHFFGGDPDERDPKWDFAYATQIKYDATENWAFALEAYGTVDRLGNSGTPDETRVLFGDFDQHRMGPLIYYTYRSENNAIDIDTDAEFGEEKDEGTTVTIGVGLLAGLNQNTPEATLKWSVEVEF</sequence>
<dbReference type="OrthoDB" id="7931198at2"/>
<dbReference type="KEGG" id="fiy:BN1229_v1_4018"/>
<keyword evidence="3" id="KW-1185">Reference proteome</keyword>
<evidence type="ECO:0000313" key="3">
    <source>
        <dbReference type="Proteomes" id="UP000033187"/>
    </source>
</evidence>
<proteinExistence type="predicted"/>
<dbReference type="EMBL" id="LN829119">
    <property type="protein sequence ID" value="CPR22584.1"/>
    <property type="molecule type" value="Genomic_DNA"/>
</dbReference>
<feature type="chain" id="PRO_5002306329" description="Transporter" evidence="1">
    <location>
        <begin position="27"/>
        <end position="310"/>
    </location>
</feature>
<reference evidence="3" key="1">
    <citation type="submission" date="2015-02" db="EMBL/GenBank/DDBJ databases">
        <authorList>
            <person name="Chooi Y.-H."/>
        </authorList>
    </citation>
    <scope>NUCLEOTIDE SEQUENCE [LARGE SCALE GENOMIC DNA]</scope>
    <source>
        <strain evidence="3">strain Y</strain>
    </source>
</reference>
<dbReference type="KEGG" id="fil:BN1229_v1_4031"/>
<evidence type="ECO:0000256" key="1">
    <source>
        <dbReference type="SAM" id="SignalP"/>
    </source>
</evidence>
<protein>
    <recommendedName>
        <fullName evidence="4">Transporter</fullName>
    </recommendedName>
</protein>
<dbReference type="Proteomes" id="UP000033187">
    <property type="component" value="Chromosome 1"/>
</dbReference>
<evidence type="ECO:0000313" key="2">
    <source>
        <dbReference type="EMBL" id="CPR22584.1"/>
    </source>
</evidence>
<evidence type="ECO:0008006" key="4">
    <source>
        <dbReference type="Google" id="ProtNLM"/>
    </source>
</evidence>